<dbReference type="EMBL" id="LSGP01000013">
    <property type="protein sequence ID" value="KYZ76914.1"/>
    <property type="molecule type" value="Genomic_DNA"/>
</dbReference>
<dbReference type="CDD" id="cd11740">
    <property type="entry name" value="YajQ_like"/>
    <property type="match status" value="1"/>
</dbReference>
<dbReference type="InterPro" id="IPR035571">
    <property type="entry name" value="UPF0234-like_C"/>
</dbReference>
<dbReference type="InterPro" id="IPR036183">
    <property type="entry name" value="YajQ-like_sf"/>
</dbReference>
<keyword evidence="5" id="KW-1185">Reference proteome</keyword>
<evidence type="ECO:0000313" key="4">
    <source>
        <dbReference type="EMBL" id="KYZ76914.1"/>
    </source>
</evidence>
<dbReference type="HAMAP" id="MF_00632">
    <property type="entry name" value="UPF0234"/>
    <property type="match status" value="1"/>
</dbReference>
<evidence type="ECO:0000256" key="3">
    <source>
        <dbReference type="HAMAP-Rule" id="MF_00632"/>
    </source>
</evidence>
<organism evidence="4 5">
    <name type="scientific">Anaerosporomusa subterranea</name>
    <dbReference type="NCBI Taxonomy" id="1794912"/>
    <lineage>
        <taxon>Bacteria</taxon>
        <taxon>Bacillati</taxon>
        <taxon>Bacillota</taxon>
        <taxon>Negativicutes</taxon>
        <taxon>Acetonemataceae</taxon>
        <taxon>Anaerosporomusa</taxon>
    </lineage>
</organism>
<dbReference type="Gene3D" id="3.30.70.860">
    <property type="match status" value="1"/>
</dbReference>
<dbReference type="SUPFAM" id="SSF89963">
    <property type="entry name" value="YajQ-like"/>
    <property type="match status" value="2"/>
</dbReference>
<dbReference type="Gene3D" id="3.30.70.990">
    <property type="entry name" value="YajQ-like, domain 2"/>
    <property type="match status" value="1"/>
</dbReference>
<dbReference type="OrthoDB" id="9801447at2"/>
<dbReference type="GO" id="GO:0000166">
    <property type="term" value="F:nucleotide binding"/>
    <property type="evidence" value="ECO:0007669"/>
    <property type="project" value="UniProtKB-UniRule"/>
</dbReference>
<dbReference type="InterPro" id="IPR035570">
    <property type="entry name" value="UPF0234_N"/>
</dbReference>
<evidence type="ECO:0000313" key="5">
    <source>
        <dbReference type="Proteomes" id="UP000076268"/>
    </source>
</evidence>
<evidence type="ECO:0000256" key="1">
    <source>
        <dbReference type="ARBA" id="ARBA00022741"/>
    </source>
</evidence>
<dbReference type="Pfam" id="PF04461">
    <property type="entry name" value="YajQ"/>
    <property type="match status" value="1"/>
</dbReference>
<comment type="similarity">
    <text evidence="2 3">Belongs to the YajQ family.</text>
</comment>
<keyword evidence="1 3" id="KW-0547">Nucleotide-binding</keyword>
<dbReference type="Proteomes" id="UP000076268">
    <property type="component" value="Unassembled WGS sequence"/>
</dbReference>
<dbReference type="PANTHER" id="PTHR30476:SF0">
    <property type="entry name" value="UPF0234 PROTEIN YAJQ"/>
    <property type="match status" value="1"/>
</dbReference>
<comment type="caution">
    <text evidence="4">The sequence shown here is derived from an EMBL/GenBank/DDBJ whole genome shotgun (WGS) entry which is preliminary data.</text>
</comment>
<dbReference type="STRING" id="1794912.AXX12_01860"/>
<protein>
    <recommendedName>
        <fullName evidence="3">Nucleotide-binding protein AXX12_01860</fullName>
    </recommendedName>
</protein>
<dbReference type="AlphaFoldDB" id="A0A154BSC8"/>
<dbReference type="GO" id="GO:0005829">
    <property type="term" value="C:cytosol"/>
    <property type="evidence" value="ECO:0007669"/>
    <property type="project" value="TreeGrafter"/>
</dbReference>
<reference evidence="4 5" key="1">
    <citation type="submission" date="2016-02" db="EMBL/GenBank/DDBJ databases">
        <title>Anaerosporomusa subterraneum gen. nov., sp. nov., a spore-forming obligate anaerobe isolated from saprolite.</title>
        <authorList>
            <person name="Choi J.K."/>
            <person name="Shah M."/>
            <person name="Yee N."/>
        </authorList>
    </citation>
    <scope>NUCLEOTIDE SEQUENCE [LARGE SCALE GENOMIC DNA]</scope>
    <source>
        <strain evidence="4 5">RU4</strain>
    </source>
</reference>
<evidence type="ECO:0000256" key="2">
    <source>
        <dbReference type="ARBA" id="ARBA00093450"/>
    </source>
</evidence>
<sequence length="165" mass="18390">MASKDCSFDVVSEVDLQEVDNAVNQTGKEIAQRFDFRNSKSSLTLEGDKITILADDDFKLKSVIDILQTKVMKRGIGLKNLDYGKIESASHGTVRQIVTIKKGISKEIAKDVVALIKGTKLKVQAQIMDDQVRISAKNKDDLQAVIGCLRQNDFPVELQFVNYRS</sequence>
<dbReference type="RefSeq" id="WP_066238284.1">
    <property type="nucleotide sequence ID" value="NZ_LSGP01000013.1"/>
</dbReference>
<dbReference type="NCBIfam" id="NF003819">
    <property type="entry name" value="PRK05412.1"/>
    <property type="match status" value="1"/>
</dbReference>
<dbReference type="InterPro" id="IPR007551">
    <property type="entry name" value="YajQ/Smlt4090-like"/>
</dbReference>
<gene>
    <name evidence="4" type="ORF">AXX12_01860</name>
</gene>
<comment type="function">
    <text evidence="3">Nucleotide-binding protein.</text>
</comment>
<dbReference type="PANTHER" id="PTHR30476">
    <property type="entry name" value="UPF0234 PROTEIN YAJQ"/>
    <property type="match status" value="1"/>
</dbReference>
<accession>A0A154BSC8</accession>
<name>A0A154BSC8_ANASB</name>
<proteinExistence type="inferred from homology"/>